<dbReference type="SUPFAM" id="SSF55008">
    <property type="entry name" value="HMA, heavy metal-associated domain"/>
    <property type="match status" value="1"/>
</dbReference>
<evidence type="ECO:0000313" key="2">
    <source>
        <dbReference type="EMBL" id="PWB70311.1"/>
    </source>
</evidence>
<reference evidence="2 3" key="1">
    <citation type="journal article" date="2018" name="ISME J.">
        <title>A methanotrophic archaeon couples anaerobic oxidation of methane to Fe(III) reduction.</title>
        <authorList>
            <person name="Cai C."/>
            <person name="Leu A.O."/>
            <person name="Xie G.J."/>
            <person name="Guo J."/>
            <person name="Feng Y."/>
            <person name="Zhao J.X."/>
            <person name="Tyson G.W."/>
            <person name="Yuan Z."/>
            <person name="Hu S."/>
        </authorList>
    </citation>
    <scope>NUCLEOTIDE SEQUENCE [LARGE SCALE GENOMIC DNA]</scope>
    <source>
        <strain evidence="2">FeB_12</strain>
    </source>
</reference>
<evidence type="ECO:0000256" key="1">
    <source>
        <dbReference type="SAM" id="Phobius"/>
    </source>
</evidence>
<proteinExistence type="predicted"/>
<dbReference type="Proteomes" id="UP000250918">
    <property type="component" value="Unassembled WGS sequence"/>
</dbReference>
<evidence type="ECO:0000313" key="3">
    <source>
        <dbReference type="Proteomes" id="UP000250918"/>
    </source>
</evidence>
<gene>
    <name evidence="2" type="ORF">C3F09_09210</name>
</gene>
<dbReference type="InterPro" id="IPR036163">
    <property type="entry name" value="HMA_dom_sf"/>
</dbReference>
<keyword evidence="1" id="KW-0812">Transmembrane</keyword>
<dbReference type="EMBL" id="PQAP01000148">
    <property type="protein sequence ID" value="PWB70311.1"/>
    <property type="molecule type" value="Genomic_DNA"/>
</dbReference>
<protein>
    <recommendedName>
        <fullName evidence="4">HMA domain-containing protein</fullName>
    </recommendedName>
</protein>
<dbReference type="GO" id="GO:0046872">
    <property type="term" value="F:metal ion binding"/>
    <property type="evidence" value="ECO:0007669"/>
    <property type="project" value="InterPro"/>
</dbReference>
<keyword evidence="1" id="KW-1133">Transmembrane helix</keyword>
<feature type="transmembrane region" description="Helical" evidence="1">
    <location>
        <begin position="6"/>
        <end position="26"/>
    </location>
</feature>
<sequence>MRIPKLLIPAIVIVALLGGYFLRLIFTQPTTATTFDSSAGAKATFIVDGVKCKTTAAFFSALYDSVPGIIGIETFASEHKAIFTYDPDRITRDSIRAIMEAPIPFDDGTSEQIFKCLSVE</sequence>
<keyword evidence="1" id="KW-0472">Membrane</keyword>
<evidence type="ECO:0008006" key="4">
    <source>
        <dbReference type="Google" id="ProtNLM"/>
    </source>
</evidence>
<organism evidence="2 3">
    <name type="scientific">candidate division GN15 bacterium</name>
    <dbReference type="NCBI Taxonomy" id="2072418"/>
    <lineage>
        <taxon>Bacteria</taxon>
        <taxon>candidate division GN15</taxon>
    </lineage>
</organism>
<dbReference type="AlphaFoldDB" id="A0A855WY21"/>
<name>A0A855WY21_9BACT</name>
<accession>A0A855WY21</accession>
<comment type="caution">
    <text evidence="2">The sequence shown here is derived from an EMBL/GenBank/DDBJ whole genome shotgun (WGS) entry which is preliminary data.</text>
</comment>